<dbReference type="Gene3D" id="3.40.50.150">
    <property type="entry name" value="Vaccinia Virus protein VP39"/>
    <property type="match status" value="1"/>
</dbReference>
<name>A0A4V0YYF0_KTERU</name>
<dbReference type="InterPro" id="IPR025714">
    <property type="entry name" value="Methyltranfer_dom"/>
</dbReference>
<dbReference type="AlphaFoldDB" id="A0A4V0YYF0"/>
<keyword evidence="1 10" id="KW-0808">Transferase</keyword>
<dbReference type="GO" id="GO:0030791">
    <property type="term" value="F:arsenite methyltransferase activity"/>
    <property type="evidence" value="ECO:0007669"/>
    <property type="project" value="UniProtKB-EC"/>
</dbReference>
<comment type="catalytic activity">
    <reaction evidence="7">
        <text>arsenic triglutathione + 2 [thioredoxin]-dithiol + 2 S-adenosyl-L-methionine + H2O = dimethylarsinous acid + 2 [thioredoxin]-disulfide + 3 glutathione + 2 S-adenosyl-L-homocysteine + 2 H(+)</text>
        <dbReference type="Rhea" id="RHEA:69464"/>
        <dbReference type="Rhea" id="RHEA-COMP:10698"/>
        <dbReference type="Rhea" id="RHEA-COMP:10700"/>
        <dbReference type="ChEBI" id="CHEBI:15377"/>
        <dbReference type="ChEBI" id="CHEBI:15378"/>
        <dbReference type="ChEBI" id="CHEBI:23808"/>
        <dbReference type="ChEBI" id="CHEBI:29950"/>
        <dbReference type="ChEBI" id="CHEBI:50058"/>
        <dbReference type="ChEBI" id="CHEBI:57856"/>
        <dbReference type="ChEBI" id="CHEBI:57925"/>
        <dbReference type="ChEBI" id="CHEBI:59789"/>
        <dbReference type="ChEBI" id="CHEBI:183640"/>
        <dbReference type="EC" id="2.1.1.137"/>
    </reaction>
</comment>
<evidence type="ECO:0000256" key="3">
    <source>
        <dbReference type="ARBA" id="ARBA00034487"/>
    </source>
</evidence>
<evidence type="ECO:0000256" key="5">
    <source>
        <dbReference type="ARBA" id="ARBA00034545"/>
    </source>
</evidence>
<dbReference type="NCBIfam" id="NF008823">
    <property type="entry name" value="PRK11873.1"/>
    <property type="match status" value="1"/>
</dbReference>
<evidence type="ECO:0000313" key="10">
    <source>
        <dbReference type="EMBL" id="QBD75991.1"/>
    </source>
</evidence>
<evidence type="ECO:0000256" key="1">
    <source>
        <dbReference type="ARBA" id="ARBA00022679"/>
    </source>
</evidence>
<evidence type="ECO:0000256" key="2">
    <source>
        <dbReference type="ARBA" id="ARBA00022691"/>
    </source>
</evidence>
<dbReference type="PANTHER" id="PTHR43675:SF8">
    <property type="entry name" value="ARSENITE METHYLTRANSFERASE"/>
    <property type="match status" value="1"/>
</dbReference>
<dbReference type="Proteomes" id="UP000290365">
    <property type="component" value="Chromosome"/>
</dbReference>
<evidence type="ECO:0000256" key="7">
    <source>
        <dbReference type="ARBA" id="ARBA00047943"/>
    </source>
</evidence>
<dbReference type="Pfam" id="PF13847">
    <property type="entry name" value="Methyltransf_31"/>
    <property type="match status" value="1"/>
</dbReference>
<keyword evidence="2" id="KW-0949">S-adenosyl-L-methionine</keyword>
<dbReference type="RefSeq" id="WP_129886587.1">
    <property type="nucleotide sequence ID" value="NZ_CP035758.1"/>
</dbReference>
<dbReference type="InterPro" id="IPR026669">
    <property type="entry name" value="Arsenite_MeTrfase-like"/>
</dbReference>
<dbReference type="CDD" id="cd02440">
    <property type="entry name" value="AdoMet_MTases"/>
    <property type="match status" value="1"/>
</dbReference>
<accession>A0A4V0YYF0</accession>
<comment type="catalytic activity">
    <reaction evidence="8">
        <text>arsenic triglutathione + 3 [thioredoxin]-dithiol + 3 S-adenosyl-L-methionine = trimethylarsine + 3 [thioredoxin]-disulfide + 3 glutathione + 3 S-adenosyl-L-homocysteine + 3 H(+)</text>
        <dbReference type="Rhea" id="RHEA:69432"/>
        <dbReference type="Rhea" id="RHEA-COMP:10698"/>
        <dbReference type="Rhea" id="RHEA-COMP:10700"/>
        <dbReference type="ChEBI" id="CHEBI:15378"/>
        <dbReference type="ChEBI" id="CHEBI:27130"/>
        <dbReference type="ChEBI" id="CHEBI:29950"/>
        <dbReference type="ChEBI" id="CHEBI:50058"/>
        <dbReference type="ChEBI" id="CHEBI:57856"/>
        <dbReference type="ChEBI" id="CHEBI:57925"/>
        <dbReference type="ChEBI" id="CHEBI:59789"/>
        <dbReference type="ChEBI" id="CHEBI:183640"/>
        <dbReference type="EC" id="2.1.1.137"/>
    </reaction>
</comment>
<organism evidence="10 11">
    <name type="scientific">Ktedonosporobacter rubrisoli</name>
    <dbReference type="NCBI Taxonomy" id="2509675"/>
    <lineage>
        <taxon>Bacteria</taxon>
        <taxon>Bacillati</taxon>
        <taxon>Chloroflexota</taxon>
        <taxon>Ktedonobacteria</taxon>
        <taxon>Ktedonobacterales</taxon>
        <taxon>Ktedonosporobacteraceae</taxon>
        <taxon>Ktedonosporobacter</taxon>
    </lineage>
</organism>
<reference evidence="10 11" key="1">
    <citation type="submission" date="2019-01" db="EMBL/GenBank/DDBJ databases">
        <title>Ktedonosporobacter rubrisoli SCAWS-G2.</title>
        <authorList>
            <person name="Huang Y."/>
            <person name="Yan B."/>
        </authorList>
    </citation>
    <scope>NUCLEOTIDE SEQUENCE [LARGE SCALE GENOMIC DNA]</scope>
    <source>
        <strain evidence="10 11">SCAWS-G2</strain>
    </source>
</reference>
<keyword evidence="11" id="KW-1185">Reference proteome</keyword>
<sequence>MNTVPQSDERLRQEVSARYARTALQVLGTPEGDTSSCCASGCCSSGAHQSDPITSDLYTQMELGEIPVAAALASLGCGNPTALAELRPGEKVLDLGSGGGIDVLLSAKRVGPTGFAYGLDMTDAMLELAERNRKEAGIENVKFLKGIIESIPLPDTSVDVVISNCVINLSADKGQVLREAYRVLTSGGRFAVSDIVVQGDLPPILRRDMESWAGCVAGALEEATYRLLLQEAGFVDIEIEVTRRYSLDDIASSGASASVTSLSPEEREAIDGRFVSAFVRARKP</sequence>
<protein>
    <recommendedName>
        <fullName evidence="5">Arsenite methyltransferase</fullName>
        <ecNumber evidence="4">2.1.1.137</ecNumber>
    </recommendedName>
</protein>
<dbReference type="PANTHER" id="PTHR43675">
    <property type="entry name" value="ARSENITE METHYLTRANSFERASE"/>
    <property type="match status" value="1"/>
</dbReference>
<dbReference type="EMBL" id="CP035758">
    <property type="protein sequence ID" value="QBD75991.1"/>
    <property type="molecule type" value="Genomic_DNA"/>
</dbReference>
<gene>
    <name evidence="10" type="primary">arsM</name>
    <name evidence="10" type="ORF">EPA93_08215</name>
</gene>
<dbReference type="OrthoDB" id="9772751at2"/>
<comment type="catalytic activity">
    <reaction evidence="6">
        <text>arsenic triglutathione + [thioredoxin]-dithiol + S-adenosyl-L-methionine + 2 H2O = methylarsonous acid + [thioredoxin]-disulfide + 3 glutathione + S-adenosyl-L-homocysteine + H(+)</text>
        <dbReference type="Rhea" id="RHEA:69460"/>
        <dbReference type="Rhea" id="RHEA-COMP:10698"/>
        <dbReference type="Rhea" id="RHEA-COMP:10700"/>
        <dbReference type="ChEBI" id="CHEBI:15377"/>
        <dbReference type="ChEBI" id="CHEBI:15378"/>
        <dbReference type="ChEBI" id="CHEBI:17826"/>
        <dbReference type="ChEBI" id="CHEBI:29950"/>
        <dbReference type="ChEBI" id="CHEBI:50058"/>
        <dbReference type="ChEBI" id="CHEBI:57856"/>
        <dbReference type="ChEBI" id="CHEBI:57925"/>
        <dbReference type="ChEBI" id="CHEBI:59789"/>
        <dbReference type="ChEBI" id="CHEBI:183640"/>
        <dbReference type="EC" id="2.1.1.137"/>
    </reaction>
</comment>
<comment type="similarity">
    <text evidence="3">Belongs to the methyltransferase superfamily. Arsenite methyltransferase family.</text>
</comment>
<dbReference type="EC" id="2.1.1.137" evidence="4"/>
<proteinExistence type="inferred from homology"/>
<evidence type="ECO:0000259" key="9">
    <source>
        <dbReference type="Pfam" id="PF13847"/>
    </source>
</evidence>
<dbReference type="GO" id="GO:0032259">
    <property type="term" value="P:methylation"/>
    <property type="evidence" value="ECO:0007669"/>
    <property type="project" value="UniProtKB-KW"/>
</dbReference>
<dbReference type="InterPro" id="IPR029063">
    <property type="entry name" value="SAM-dependent_MTases_sf"/>
</dbReference>
<dbReference type="KEGG" id="kbs:EPA93_08215"/>
<keyword evidence="10" id="KW-0489">Methyltransferase</keyword>
<dbReference type="SUPFAM" id="SSF53335">
    <property type="entry name" value="S-adenosyl-L-methionine-dependent methyltransferases"/>
    <property type="match status" value="1"/>
</dbReference>
<evidence type="ECO:0000256" key="4">
    <source>
        <dbReference type="ARBA" id="ARBA00034521"/>
    </source>
</evidence>
<evidence type="ECO:0000256" key="6">
    <source>
        <dbReference type="ARBA" id="ARBA00047941"/>
    </source>
</evidence>
<evidence type="ECO:0000256" key="8">
    <source>
        <dbReference type="ARBA" id="ARBA00048428"/>
    </source>
</evidence>
<feature type="domain" description="Methyltransferase" evidence="9">
    <location>
        <begin position="88"/>
        <end position="233"/>
    </location>
</feature>
<evidence type="ECO:0000313" key="11">
    <source>
        <dbReference type="Proteomes" id="UP000290365"/>
    </source>
</evidence>